<name>A0ABU6QCP9_9FABA</name>
<feature type="region of interest" description="Disordered" evidence="1">
    <location>
        <begin position="1"/>
        <end position="49"/>
    </location>
</feature>
<accession>A0ABU6QCP9</accession>
<dbReference type="Proteomes" id="UP001341840">
    <property type="component" value="Unassembled WGS sequence"/>
</dbReference>
<dbReference type="InterPro" id="IPR004332">
    <property type="entry name" value="Transposase_MuDR"/>
</dbReference>
<keyword evidence="4" id="KW-1185">Reference proteome</keyword>
<organism evidence="3 4">
    <name type="scientific">Stylosanthes scabra</name>
    <dbReference type="NCBI Taxonomy" id="79078"/>
    <lineage>
        <taxon>Eukaryota</taxon>
        <taxon>Viridiplantae</taxon>
        <taxon>Streptophyta</taxon>
        <taxon>Embryophyta</taxon>
        <taxon>Tracheophyta</taxon>
        <taxon>Spermatophyta</taxon>
        <taxon>Magnoliopsida</taxon>
        <taxon>eudicotyledons</taxon>
        <taxon>Gunneridae</taxon>
        <taxon>Pentapetalae</taxon>
        <taxon>rosids</taxon>
        <taxon>fabids</taxon>
        <taxon>Fabales</taxon>
        <taxon>Fabaceae</taxon>
        <taxon>Papilionoideae</taxon>
        <taxon>50 kb inversion clade</taxon>
        <taxon>dalbergioids sensu lato</taxon>
        <taxon>Dalbergieae</taxon>
        <taxon>Pterocarpus clade</taxon>
        <taxon>Stylosanthes</taxon>
    </lineage>
</organism>
<evidence type="ECO:0000313" key="4">
    <source>
        <dbReference type="Proteomes" id="UP001341840"/>
    </source>
</evidence>
<evidence type="ECO:0000313" key="3">
    <source>
        <dbReference type="EMBL" id="MED6109690.1"/>
    </source>
</evidence>
<reference evidence="3 4" key="1">
    <citation type="journal article" date="2023" name="Plants (Basel)">
        <title>Bridging the Gap: Combining Genomics and Transcriptomics Approaches to Understand Stylosanthes scabra, an Orphan Legume from the Brazilian Caatinga.</title>
        <authorList>
            <person name="Ferreira-Neto J.R.C."/>
            <person name="da Silva M.D."/>
            <person name="Binneck E."/>
            <person name="de Melo N.F."/>
            <person name="da Silva R.H."/>
            <person name="de Melo A.L.T.M."/>
            <person name="Pandolfi V."/>
            <person name="Bustamante F.O."/>
            <person name="Brasileiro-Vidal A.C."/>
            <person name="Benko-Iseppon A.M."/>
        </authorList>
    </citation>
    <scope>NUCLEOTIDE SEQUENCE [LARGE SCALE GENOMIC DNA]</scope>
    <source>
        <tissue evidence="3">Leaves</tissue>
    </source>
</reference>
<dbReference type="Pfam" id="PF03108">
    <property type="entry name" value="DBD_Tnp_Mut"/>
    <property type="match status" value="1"/>
</dbReference>
<feature type="domain" description="Transposase MuDR plant" evidence="2">
    <location>
        <begin position="144"/>
        <end position="188"/>
    </location>
</feature>
<proteinExistence type="predicted"/>
<dbReference type="EMBL" id="JASCZI010000174">
    <property type="protein sequence ID" value="MED6109690.1"/>
    <property type="molecule type" value="Genomic_DNA"/>
</dbReference>
<sequence length="317" mass="35438">MYSYVKSKTGENEVKTPVVGRTVNTQSSQVSAQRNSKNSTLNSDRNPPDQENILMRDILSNISNHEDNLLHSEDEDIDIDLGQPFEVMPTVGETTGDTQVLAITAPSHHAALNSQFSDINWEAMDGSNEFPDVRSDEEWNPDSELRVGLRWQTKDQLNMALRDYSIRRHQTFKVDDSDSKRLIVRCPRVKPEIPVKLIMQRIRGQYGYNVSYKKAWAAKQLAIVKFSRPSHTHSLHTTAVSPPAHHLKGSSSFSVLFRSSLFPSSSTPSSNCPLKSLRIVAASCSPRPVVFLGGLPGSNRRFVLVTFSCSPRLFRGG</sequence>
<gene>
    <name evidence="3" type="ORF">PIB30_035958</name>
</gene>
<protein>
    <recommendedName>
        <fullName evidence="2">Transposase MuDR plant domain-containing protein</fullName>
    </recommendedName>
</protein>
<feature type="compositionally biased region" description="Polar residues" evidence="1">
    <location>
        <begin position="22"/>
        <end position="45"/>
    </location>
</feature>
<comment type="caution">
    <text evidence="3">The sequence shown here is derived from an EMBL/GenBank/DDBJ whole genome shotgun (WGS) entry which is preliminary data.</text>
</comment>
<evidence type="ECO:0000259" key="2">
    <source>
        <dbReference type="Pfam" id="PF03108"/>
    </source>
</evidence>
<evidence type="ECO:0000256" key="1">
    <source>
        <dbReference type="SAM" id="MobiDB-lite"/>
    </source>
</evidence>